<feature type="region of interest" description="Disordered" evidence="1">
    <location>
        <begin position="503"/>
        <end position="669"/>
    </location>
</feature>
<sequence length="894" mass="97383">MDPLSVLQIAGSAATAAKAAWSVGEALYTFCHDVKVIDQTVGGLIAEIKALSSACTLVDERLRDIVQNFDHEITRPSESRAKLWACVEAQVIDSQKSVDQLQAAVAGLVKDGSNAFAQAWRLVKLNMQTKDIGEARNRIRSHTASLQTILQTVAIEICYLAPKKADQQLRLLLSRTEECMEQLKALRLERADSATKVRASEDDVLALSQGITVDGESLYSKSEASGSLLGGDDPISGRRGINVAEWMQDISAIDAIISRSTSVVRRSSMTSPSLNGDVAPSTERPLSTAAPNHNGNGMTKIAEDDGSDDEMTIELALEALSTGRSLFDAGDHQEASSYLRETLKIVRELPAKRQKICDTWEVRFMLSVCAYHTLEFAEAEASLTSVIDDSSQLVERSDEQLLQVCEAGHLLSQVCVKLNKLDHARLYCENALQGRRRLLGKNNGAYHASVALMARVYELQGSDYRAKIYIKTIPEAERDSLESMFKDLVVLESQPIVMQSNVSIAQSDSSDGRSDVHRLSNRGTPSIASGRGPQVTVPEGRKRSFYNPATWRRPKQREVGLPQTPGASPAELSTTQGQPQRAESVVSVTTSLSSRLSDQSSSTLRGRQYAESVSSISEVPLTQNGLSPAGSAVGGYDPRPQPGRFDRRRSGADALSSTPTPTDLPGAYRRMSDASSFRKVDLQYFESKAMTAGCMRMKTSIIDGIKEGAYSRAEVDHMLAERARAIRNTSLTAVLVADQQESMAQDSKRDNSIVQLHTNYGQINIALRGDIDGLDDAKQSMIMESWTAAVIKCHSGLYDGCQLRRQRMDQWSAYGAFGASTGTNHLGPIDLLEILPELASVHFNHQHVGNIVRGGAVAMLILQKRSGISTSMGDAMIQKCTATVDPRLMQQAKS</sequence>
<dbReference type="InterPro" id="IPR011990">
    <property type="entry name" value="TPR-like_helical_dom_sf"/>
</dbReference>
<organism evidence="2 3">
    <name type="scientific">Dothistroma septosporum (strain NZE10 / CBS 128990)</name>
    <name type="common">Red band needle blight fungus</name>
    <name type="synonym">Mycosphaerella pini</name>
    <dbReference type="NCBI Taxonomy" id="675120"/>
    <lineage>
        <taxon>Eukaryota</taxon>
        <taxon>Fungi</taxon>
        <taxon>Dikarya</taxon>
        <taxon>Ascomycota</taxon>
        <taxon>Pezizomycotina</taxon>
        <taxon>Dothideomycetes</taxon>
        <taxon>Dothideomycetidae</taxon>
        <taxon>Mycosphaerellales</taxon>
        <taxon>Mycosphaerellaceae</taxon>
        <taxon>Dothistroma</taxon>
    </lineage>
</organism>
<gene>
    <name evidence="2" type="ORF">DOTSEDRAFT_48990</name>
</gene>
<dbReference type="HOGENOM" id="CLU_323381_0_0_1"/>
<reference evidence="3" key="1">
    <citation type="journal article" date="2012" name="PLoS Genet.">
        <title>The genomes of the fungal plant pathogens Cladosporium fulvum and Dothistroma septosporum reveal adaptation to different hosts and lifestyles but also signatures of common ancestry.</title>
        <authorList>
            <person name="de Wit P.J.G.M."/>
            <person name="van der Burgt A."/>
            <person name="Oekmen B."/>
            <person name="Stergiopoulos I."/>
            <person name="Abd-Elsalam K.A."/>
            <person name="Aerts A.L."/>
            <person name="Bahkali A.H."/>
            <person name="Beenen H.G."/>
            <person name="Chettri P."/>
            <person name="Cox M.P."/>
            <person name="Datema E."/>
            <person name="de Vries R.P."/>
            <person name="Dhillon B."/>
            <person name="Ganley A.R."/>
            <person name="Griffiths S.A."/>
            <person name="Guo Y."/>
            <person name="Hamelin R.C."/>
            <person name="Henrissat B."/>
            <person name="Kabir M.S."/>
            <person name="Jashni M.K."/>
            <person name="Kema G."/>
            <person name="Klaubauf S."/>
            <person name="Lapidus A."/>
            <person name="Levasseur A."/>
            <person name="Lindquist E."/>
            <person name="Mehrabi R."/>
            <person name="Ohm R.A."/>
            <person name="Owen T.J."/>
            <person name="Salamov A."/>
            <person name="Schwelm A."/>
            <person name="Schijlen E."/>
            <person name="Sun H."/>
            <person name="van den Burg H.A."/>
            <person name="van Ham R.C.H.J."/>
            <person name="Zhang S."/>
            <person name="Goodwin S.B."/>
            <person name="Grigoriev I.V."/>
            <person name="Collemare J."/>
            <person name="Bradshaw R.E."/>
        </authorList>
    </citation>
    <scope>NUCLEOTIDE SEQUENCE [LARGE SCALE GENOMIC DNA]</scope>
    <source>
        <strain evidence="3">NZE10 / CBS 128990</strain>
    </source>
</reference>
<evidence type="ECO:0000313" key="3">
    <source>
        <dbReference type="Proteomes" id="UP000016933"/>
    </source>
</evidence>
<dbReference type="EMBL" id="KB446535">
    <property type="protein sequence ID" value="EME48536.1"/>
    <property type="molecule type" value="Genomic_DNA"/>
</dbReference>
<dbReference type="Proteomes" id="UP000016933">
    <property type="component" value="Unassembled WGS sequence"/>
</dbReference>
<evidence type="ECO:0000313" key="2">
    <source>
        <dbReference type="EMBL" id="EME48536.1"/>
    </source>
</evidence>
<dbReference type="Gene3D" id="1.25.40.10">
    <property type="entry name" value="Tetratricopeptide repeat domain"/>
    <property type="match status" value="1"/>
</dbReference>
<keyword evidence="3" id="KW-1185">Reference proteome</keyword>
<evidence type="ECO:0008006" key="4">
    <source>
        <dbReference type="Google" id="ProtNLM"/>
    </source>
</evidence>
<dbReference type="OrthoDB" id="194358at2759"/>
<feature type="region of interest" description="Disordered" evidence="1">
    <location>
        <begin position="268"/>
        <end position="305"/>
    </location>
</feature>
<accession>N1PYE0</accession>
<dbReference type="SUPFAM" id="SSF48452">
    <property type="entry name" value="TPR-like"/>
    <property type="match status" value="1"/>
</dbReference>
<evidence type="ECO:0000256" key="1">
    <source>
        <dbReference type="SAM" id="MobiDB-lite"/>
    </source>
</evidence>
<dbReference type="eggNOG" id="ENOG502SKGX">
    <property type="taxonomic scope" value="Eukaryota"/>
</dbReference>
<feature type="compositionally biased region" description="Low complexity" evidence="1">
    <location>
        <begin position="584"/>
        <end position="604"/>
    </location>
</feature>
<dbReference type="STRING" id="675120.N1PYE0"/>
<name>N1PYE0_DOTSN</name>
<dbReference type="AlphaFoldDB" id="N1PYE0"/>
<feature type="compositionally biased region" description="Polar residues" evidence="1">
    <location>
        <begin position="571"/>
        <end position="581"/>
    </location>
</feature>
<protein>
    <recommendedName>
        <fullName evidence="4">Fungal N-terminal domain-containing protein</fullName>
    </recommendedName>
</protein>
<proteinExistence type="predicted"/>
<dbReference type="OMA" id="CENALQG"/>
<feature type="compositionally biased region" description="Polar residues" evidence="1">
    <location>
        <begin position="611"/>
        <end position="626"/>
    </location>
</feature>
<reference evidence="2 3" key="2">
    <citation type="journal article" date="2012" name="PLoS Pathog.">
        <title>Diverse lifestyles and strategies of plant pathogenesis encoded in the genomes of eighteen Dothideomycetes fungi.</title>
        <authorList>
            <person name="Ohm R.A."/>
            <person name="Feau N."/>
            <person name="Henrissat B."/>
            <person name="Schoch C.L."/>
            <person name="Horwitz B.A."/>
            <person name="Barry K.W."/>
            <person name="Condon B.J."/>
            <person name="Copeland A.C."/>
            <person name="Dhillon B."/>
            <person name="Glaser F."/>
            <person name="Hesse C.N."/>
            <person name="Kosti I."/>
            <person name="LaButti K."/>
            <person name="Lindquist E.A."/>
            <person name="Lucas S."/>
            <person name="Salamov A.A."/>
            <person name="Bradshaw R.E."/>
            <person name="Ciuffetti L."/>
            <person name="Hamelin R.C."/>
            <person name="Kema G.H.J."/>
            <person name="Lawrence C."/>
            <person name="Scott J.A."/>
            <person name="Spatafora J.W."/>
            <person name="Turgeon B.G."/>
            <person name="de Wit P.J.G.M."/>
            <person name="Zhong S."/>
            <person name="Goodwin S.B."/>
            <person name="Grigoriev I.V."/>
        </authorList>
    </citation>
    <scope>NUCLEOTIDE SEQUENCE [LARGE SCALE GENOMIC DNA]</scope>
    <source>
        <strain evidence="3">NZE10 / CBS 128990</strain>
    </source>
</reference>